<reference evidence="1 2" key="1">
    <citation type="submission" date="2023-08" db="EMBL/GenBank/DDBJ databases">
        <title>Black Yeasts Isolated from many extreme environments.</title>
        <authorList>
            <person name="Coleine C."/>
            <person name="Stajich J.E."/>
            <person name="Selbmann L."/>
        </authorList>
    </citation>
    <scope>NUCLEOTIDE SEQUENCE [LARGE SCALE GENOMIC DNA]</scope>
    <source>
        <strain evidence="1 2">CCFEE 5885</strain>
    </source>
</reference>
<sequence>MAPSSYLLHVNSRPTVVSCDLWCEWYRDEHLPDLVNGGVSARATFYEEEDPPVPTGLPNPRKFLALYQTDIEELLKSEKYINGRKTSSLFPKEGGTDSIIENGDFDARNYELIQEFDPKGTGEKPPPIIVTVEMNPADEKDFDKWYREEHLDMLSKMPGYRRSLRYKLGPKTPLTQGETQPAFLAIHEVDSMDAFASEEGQAASTTEWSVKQIQESKPFIARAWKLVHAQGYGGEMRT</sequence>
<dbReference type="Proteomes" id="UP001345013">
    <property type="component" value="Unassembled WGS sequence"/>
</dbReference>
<accession>A0ABR0KJM8</accession>
<keyword evidence="2" id="KW-1185">Reference proteome</keyword>
<gene>
    <name evidence="1" type="ORF">LTR24_001828</name>
</gene>
<comment type="caution">
    <text evidence="1">The sequence shown here is derived from an EMBL/GenBank/DDBJ whole genome shotgun (WGS) entry which is preliminary data.</text>
</comment>
<evidence type="ECO:0008006" key="3">
    <source>
        <dbReference type="Google" id="ProtNLM"/>
    </source>
</evidence>
<dbReference type="InterPro" id="IPR011008">
    <property type="entry name" value="Dimeric_a/b-barrel"/>
</dbReference>
<dbReference type="EMBL" id="JAVRRG010000014">
    <property type="protein sequence ID" value="KAK5098509.1"/>
    <property type="molecule type" value="Genomic_DNA"/>
</dbReference>
<evidence type="ECO:0000313" key="2">
    <source>
        <dbReference type="Proteomes" id="UP001345013"/>
    </source>
</evidence>
<name>A0ABR0KJM8_9EURO</name>
<evidence type="ECO:0000313" key="1">
    <source>
        <dbReference type="EMBL" id="KAK5098509.1"/>
    </source>
</evidence>
<protein>
    <recommendedName>
        <fullName evidence="3">EthD domain-containing protein</fullName>
    </recommendedName>
</protein>
<dbReference type="Gene3D" id="3.30.70.100">
    <property type="match status" value="1"/>
</dbReference>
<dbReference type="SUPFAM" id="SSF54909">
    <property type="entry name" value="Dimeric alpha+beta barrel"/>
    <property type="match status" value="1"/>
</dbReference>
<proteinExistence type="predicted"/>
<organism evidence="1 2">
    <name type="scientific">Lithohypha guttulata</name>
    <dbReference type="NCBI Taxonomy" id="1690604"/>
    <lineage>
        <taxon>Eukaryota</taxon>
        <taxon>Fungi</taxon>
        <taxon>Dikarya</taxon>
        <taxon>Ascomycota</taxon>
        <taxon>Pezizomycotina</taxon>
        <taxon>Eurotiomycetes</taxon>
        <taxon>Chaetothyriomycetidae</taxon>
        <taxon>Chaetothyriales</taxon>
        <taxon>Trichomeriaceae</taxon>
        <taxon>Lithohypha</taxon>
    </lineage>
</organism>